<evidence type="ECO:0000313" key="16">
    <source>
        <dbReference type="EMBL" id="KAJ4451385.1"/>
    </source>
</evidence>
<dbReference type="InterPro" id="IPR001320">
    <property type="entry name" value="Iontro_rcpt_C"/>
</dbReference>
<keyword evidence="3" id="KW-0813">Transport</keyword>
<evidence type="ECO:0000256" key="11">
    <source>
        <dbReference type="ARBA" id="ARBA00023286"/>
    </source>
</evidence>
<feature type="domain" description="Ionotropic glutamate receptor L-glutamate and glycine-binding" evidence="15">
    <location>
        <begin position="229"/>
        <end position="351"/>
    </location>
</feature>
<dbReference type="PANTHER" id="PTHR42643:SF24">
    <property type="entry name" value="IONOTROPIC RECEPTOR 60A"/>
    <property type="match status" value="1"/>
</dbReference>
<keyword evidence="12" id="KW-0407">Ion channel</keyword>
<evidence type="ECO:0000256" key="4">
    <source>
        <dbReference type="ARBA" id="ARBA00022475"/>
    </source>
</evidence>
<keyword evidence="4" id="KW-1003">Cell membrane</keyword>
<keyword evidence="5 13" id="KW-0812">Transmembrane</keyword>
<organism evidence="16 17">
    <name type="scientific">Periplaneta americana</name>
    <name type="common">American cockroach</name>
    <name type="synonym">Blatta americana</name>
    <dbReference type="NCBI Taxonomy" id="6978"/>
    <lineage>
        <taxon>Eukaryota</taxon>
        <taxon>Metazoa</taxon>
        <taxon>Ecdysozoa</taxon>
        <taxon>Arthropoda</taxon>
        <taxon>Hexapoda</taxon>
        <taxon>Insecta</taxon>
        <taxon>Pterygota</taxon>
        <taxon>Neoptera</taxon>
        <taxon>Polyneoptera</taxon>
        <taxon>Dictyoptera</taxon>
        <taxon>Blattodea</taxon>
        <taxon>Blattoidea</taxon>
        <taxon>Blattidae</taxon>
        <taxon>Blattinae</taxon>
        <taxon>Periplaneta</taxon>
    </lineage>
</organism>
<evidence type="ECO:0000259" key="15">
    <source>
        <dbReference type="Pfam" id="PF10613"/>
    </source>
</evidence>
<dbReference type="PANTHER" id="PTHR42643">
    <property type="entry name" value="IONOTROPIC RECEPTOR 20A-RELATED"/>
    <property type="match status" value="1"/>
</dbReference>
<evidence type="ECO:0000259" key="14">
    <source>
        <dbReference type="Pfam" id="PF00060"/>
    </source>
</evidence>
<keyword evidence="8 13" id="KW-0472">Membrane</keyword>
<feature type="non-terminal residue" evidence="16">
    <location>
        <position position="644"/>
    </location>
</feature>
<reference evidence="16 17" key="1">
    <citation type="journal article" date="2022" name="Allergy">
        <title>Genome assembly and annotation of Periplaneta americana reveal a comprehensive cockroach allergen profile.</title>
        <authorList>
            <person name="Wang L."/>
            <person name="Xiong Q."/>
            <person name="Saelim N."/>
            <person name="Wang L."/>
            <person name="Nong W."/>
            <person name="Wan A.T."/>
            <person name="Shi M."/>
            <person name="Liu X."/>
            <person name="Cao Q."/>
            <person name="Hui J.H.L."/>
            <person name="Sookrung N."/>
            <person name="Leung T.F."/>
            <person name="Tungtrongchitr A."/>
            <person name="Tsui S.K.W."/>
        </authorList>
    </citation>
    <scope>NUCLEOTIDE SEQUENCE [LARGE SCALE GENOMIC DNA]</scope>
    <source>
        <strain evidence="16">PWHHKU_190912</strain>
    </source>
</reference>
<feature type="transmembrane region" description="Helical" evidence="13">
    <location>
        <begin position="440"/>
        <end position="462"/>
    </location>
</feature>
<protein>
    <submittedName>
        <fullName evidence="16">Uncharacterized protein</fullName>
    </submittedName>
</protein>
<dbReference type="InterPro" id="IPR052192">
    <property type="entry name" value="Insect_Ionotropic_Sensory_Rcpt"/>
</dbReference>
<evidence type="ECO:0000256" key="9">
    <source>
        <dbReference type="ARBA" id="ARBA00023170"/>
    </source>
</evidence>
<evidence type="ECO:0000256" key="8">
    <source>
        <dbReference type="ARBA" id="ARBA00023136"/>
    </source>
</evidence>
<dbReference type="Gene3D" id="1.10.287.70">
    <property type="match status" value="1"/>
</dbReference>
<feature type="transmembrane region" description="Helical" evidence="13">
    <location>
        <begin position="367"/>
        <end position="387"/>
    </location>
</feature>
<keyword evidence="10" id="KW-0325">Glycoprotein</keyword>
<keyword evidence="11" id="KW-1071">Ligand-gated ion channel</keyword>
<dbReference type="Pfam" id="PF00060">
    <property type="entry name" value="Lig_chan"/>
    <property type="match status" value="1"/>
</dbReference>
<sequence>MKINNTITFRRRSVTKVLEDLPVNRLGSNFVVSVSHELIGVVMEVCKRVGLSEPVNQWFYLVPDANSINSNMSAYISLLNEGENIAFAQNTTTNSSKCKGGLFCHIEELLQSFVLSLDLLAQEEEAMIGQVSPEEWDVIRPSKLERRSKLLDSIRTYLSERGRCDNCTMWTFKSGDTWGLEYQEQEQKDSGRKIARQLVTVGIWTPREGVKMSDHLFPHVRHGFAGRNLPIVSFNNPPWQIIRYNESGENVEFKGFVFQIVDQLAQSLNFSYTVMFPANNKDGWTNDSSILKDYEGNTTHAYLETDKIIEILRQKRVFLAAGAFTVTERRKELVNFTMPISIQASSLLTARPGEVSRALIFMAPFTYDTWICIVVLIVIITPVLRYFHCHSPYYEYYYKNGVQGGLNTLFKCLWYVYGALMQQGGTYLPEADSGRILIGSWWLVVLVIVTSYGGNLVAFLTFPKYKIAITNIEELMARKGTVSWGLLKDTSIEHHLREQDYPKYKELYEGAIVHDEQNAEMVTKVRSGSHVFIEWKLNLLNLMKKEFLATNSCDFALGEEDFLEEQVAMMMQFGSPYLKLVNRELRRMHQSGLMYKWYLEHLPRKDRCWSTSRIMEATTHTVNLDDMQGSFFVLGLGKFNTSNS</sequence>
<name>A0ABQ8U0Z5_PERAM</name>
<evidence type="ECO:0000256" key="3">
    <source>
        <dbReference type="ARBA" id="ARBA00022448"/>
    </source>
</evidence>
<dbReference type="Gene3D" id="3.40.190.10">
    <property type="entry name" value="Periplasmic binding protein-like II"/>
    <property type="match status" value="1"/>
</dbReference>
<feature type="domain" description="Ionotropic glutamate receptor C-terminal" evidence="14">
    <location>
        <begin position="367"/>
        <end position="637"/>
    </location>
</feature>
<evidence type="ECO:0000256" key="10">
    <source>
        <dbReference type="ARBA" id="ARBA00023180"/>
    </source>
</evidence>
<evidence type="ECO:0000256" key="13">
    <source>
        <dbReference type="SAM" id="Phobius"/>
    </source>
</evidence>
<evidence type="ECO:0000256" key="6">
    <source>
        <dbReference type="ARBA" id="ARBA00022989"/>
    </source>
</evidence>
<evidence type="ECO:0000256" key="2">
    <source>
        <dbReference type="ARBA" id="ARBA00008685"/>
    </source>
</evidence>
<evidence type="ECO:0000256" key="12">
    <source>
        <dbReference type="ARBA" id="ARBA00023303"/>
    </source>
</evidence>
<dbReference type="Proteomes" id="UP001148838">
    <property type="component" value="Unassembled WGS sequence"/>
</dbReference>
<accession>A0ABQ8U0Z5</accession>
<keyword evidence="6 13" id="KW-1133">Transmembrane helix</keyword>
<comment type="similarity">
    <text evidence="2">Belongs to the glutamate-gated ion channel (TC 1.A.10.1) family.</text>
</comment>
<dbReference type="Pfam" id="PF10613">
    <property type="entry name" value="Lig_chan-Glu_bd"/>
    <property type="match status" value="1"/>
</dbReference>
<gene>
    <name evidence="16" type="ORF">ANN_02847</name>
</gene>
<evidence type="ECO:0000256" key="5">
    <source>
        <dbReference type="ARBA" id="ARBA00022692"/>
    </source>
</evidence>
<dbReference type="SUPFAM" id="SSF53850">
    <property type="entry name" value="Periplasmic binding protein-like II"/>
    <property type="match status" value="1"/>
</dbReference>
<evidence type="ECO:0000256" key="7">
    <source>
        <dbReference type="ARBA" id="ARBA00023065"/>
    </source>
</evidence>
<keyword evidence="7" id="KW-0406">Ion transport</keyword>
<dbReference type="InterPro" id="IPR019594">
    <property type="entry name" value="Glu/Gly-bd"/>
</dbReference>
<comment type="subcellular location">
    <subcellularLocation>
        <location evidence="1">Cell membrane</location>
        <topology evidence="1">Multi-pass membrane protein</topology>
    </subcellularLocation>
</comment>
<keyword evidence="17" id="KW-1185">Reference proteome</keyword>
<proteinExistence type="inferred from homology"/>
<evidence type="ECO:0000313" key="17">
    <source>
        <dbReference type="Proteomes" id="UP001148838"/>
    </source>
</evidence>
<comment type="caution">
    <text evidence="16">The sequence shown here is derived from an EMBL/GenBank/DDBJ whole genome shotgun (WGS) entry which is preliminary data.</text>
</comment>
<evidence type="ECO:0000256" key="1">
    <source>
        <dbReference type="ARBA" id="ARBA00004651"/>
    </source>
</evidence>
<dbReference type="EMBL" id="JAJSOF020000001">
    <property type="protein sequence ID" value="KAJ4451385.1"/>
    <property type="molecule type" value="Genomic_DNA"/>
</dbReference>
<feature type="transmembrane region" description="Helical" evidence="13">
    <location>
        <begin position="408"/>
        <end position="428"/>
    </location>
</feature>
<keyword evidence="9" id="KW-0675">Receptor</keyword>